<keyword evidence="2" id="KW-1185">Reference proteome</keyword>
<comment type="caution">
    <text evidence="1">The sequence shown here is derived from an EMBL/GenBank/DDBJ whole genome shotgun (WGS) entry which is preliminary data.</text>
</comment>
<proteinExistence type="predicted"/>
<name>A0A9N9JVW7_9GLOM</name>
<organism evidence="1 2">
    <name type="scientific">Dentiscutata erythropus</name>
    <dbReference type="NCBI Taxonomy" id="1348616"/>
    <lineage>
        <taxon>Eukaryota</taxon>
        <taxon>Fungi</taxon>
        <taxon>Fungi incertae sedis</taxon>
        <taxon>Mucoromycota</taxon>
        <taxon>Glomeromycotina</taxon>
        <taxon>Glomeromycetes</taxon>
        <taxon>Diversisporales</taxon>
        <taxon>Gigasporaceae</taxon>
        <taxon>Dentiscutata</taxon>
    </lineage>
</organism>
<feature type="non-terminal residue" evidence="1">
    <location>
        <position position="56"/>
    </location>
</feature>
<reference evidence="1" key="1">
    <citation type="submission" date="2021-06" db="EMBL/GenBank/DDBJ databases">
        <authorList>
            <person name="Kallberg Y."/>
            <person name="Tangrot J."/>
            <person name="Rosling A."/>
        </authorList>
    </citation>
    <scope>NUCLEOTIDE SEQUENCE</scope>
    <source>
        <strain evidence="1">MA453B</strain>
    </source>
</reference>
<dbReference type="EMBL" id="CAJVPY010032887">
    <property type="protein sequence ID" value="CAG8798288.1"/>
    <property type="molecule type" value="Genomic_DNA"/>
</dbReference>
<evidence type="ECO:0000313" key="2">
    <source>
        <dbReference type="Proteomes" id="UP000789405"/>
    </source>
</evidence>
<accession>A0A9N9JVW7</accession>
<dbReference type="OrthoDB" id="10325357at2759"/>
<dbReference type="Proteomes" id="UP000789405">
    <property type="component" value="Unassembled WGS sequence"/>
</dbReference>
<protein>
    <submittedName>
        <fullName evidence="1">9667_t:CDS:1</fullName>
    </submittedName>
</protein>
<gene>
    <name evidence="1" type="ORF">DERYTH_LOCUS22844</name>
</gene>
<sequence>NFSGSTISEFAKALNSSKKSRWPNFSNNPNVAVHPLDKFSFRFSIYELSVIDCSFE</sequence>
<evidence type="ECO:0000313" key="1">
    <source>
        <dbReference type="EMBL" id="CAG8798288.1"/>
    </source>
</evidence>
<dbReference type="AlphaFoldDB" id="A0A9N9JVW7"/>
<feature type="non-terminal residue" evidence="1">
    <location>
        <position position="1"/>
    </location>
</feature>